<organism evidence="2 3">
    <name type="scientific">Clostridium aciditolerans</name>
    <dbReference type="NCBI Taxonomy" id="339861"/>
    <lineage>
        <taxon>Bacteria</taxon>
        <taxon>Bacillati</taxon>
        <taxon>Bacillota</taxon>
        <taxon>Clostridia</taxon>
        <taxon>Eubacteriales</taxon>
        <taxon>Clostridiaceae</taxon>
        <taxon>Clostridium</taxon>
    </lineage>
</organism>
<protein>
    <submittedName>
        <fullName evidence="2">Uncharacterized protein</fullName>
    </submittedName>
</protein>
<evidence type="ECO:0000313" key="2">
    <source>
        <dbReference type="EMBL" id="MBI6874123.1"/>
    </source>
</evidence>
<comment type="caution">
    <text evidence="2">The sequence shown here is derived from an EMBL/GenBank/DDBJ whole genome shotgun (WGS) entry which is preliminary data.</text>
</comment>
<name>A0A934M613_9CLOT</name>
<feature type="compositionally biased region" description="Low complexity" evidence="1">
    <location>
        <begin position="1"/>
        <end position="17"/>
    </location>
</feature>
<accession>A0A934M613</accession>
<feature type="region of interest" description="Disordered" evidence="1">
    <location>
        <begin position="1"/>
        <end position="32"/>
    </location>
</feature>
<dbReference type="AlphaFoldDB" id="A0A934M613"/>
<sequence>MEKNNNTNNQNSATEQNVSESGSPISGMSAEELYRQKEEYDAKFTLYKGSIPNR</sequence>
<evidence type="ECO:0000256" key="1">
    <source>
        <dbReference type="SAM" id="MobiDB-lite"/>
    </source>
</evidence>
<gene>
    <name evidence="2" type="ORF">I6U51_15680</name>
</gene>
<dbReference type="Proteomes" id="UP000622687">
    <property type="component" value="Unassembled WGS sequence"/>
</dbReference>
<proteinExistence type="predicted"/>
<dbReference type="EMBL" id="JAEEGB010000018">
    <property type="protein sequence ID" value="MBI6874123.1"/>
    <property type="molecule type" value="Genomic_DNA"/>
</dbReference>
<evidence type="ECO:0000313" key="3">
    <source>
        <dbReference type="Proteomes" id="UP000622687"/>
    </source>
</evidence>
<keyword evidence="3" id="KW-1185">Reference proteome</keyword>
<dbReference type="RefSeq" id="WP_211143528.1">
    <property type="nucleotide sequence ID" value="NZ_JAEEGB010000018.1"/>
</dbReference>
<reference evidence="2" key="1">
    <citation type="submission" date="2020-12" db="EMBL/GenBank/DDBJ databases">
        <title>Clostridium thailandense sp. nov., a novel acetogenic bacterium isolated from peat land soil in Thailand.</title>
        <authorList>
            <person name="Chaikitkaew S."/>
            <person name="Birkeland N.K."/>
        </authorList>
    </citation>
    <scope>NUCLEOTIDE SEQUENCE</scope>
    <source>
        <strain evidence="2">DSM 17425</strain>
    </source>
</reference>